<keyword evidence="11" id="KW-1185">Reference proteome</keyword>
<dbReference type="HAMAP" id="MF_00456">
    <property type="entry name" value="ProB"/>
    <property type="match status" value="1"/>
</dbReference>
<dbReference type="Gene3D" id="2.30.130.10">
    <property type="entry name" value="PUA domain"/>
    <property type="match status" value="1"/>
</dbReference>
<dbReference type="InterPro" id="IPR015947">
    <property type="entry name" value="PUA-like_sf"/>
</dbReference>
<dbReference type="InterPro" id="IPR036393">
    <property type="entry name" value="AceGlu_kinase-like_sf"/>
</dbReference>
<dbReference type="InterPro" id="IPR011529">
    <property type="entry name" value="Glu_5kinase"/>
</dbReference>
<dbReference type="InterPro" id="IPR036974">
    <property type="entry name" value="PUA_sf"/>
</dbReference>
<evidence type="ECO:0000256" key="2">
    <source>
        <dbReference type="ARBA" id="ARBA00022605"/>
    </source>
</evidence>
<dbReference type="SUPFAM" id="SSF53633">
    <property type="entry name" value="Carbamate kinase-like"/>
    <property type="match status" value="1"/>
</dbReference>
<dbReference type="Pfam" id="PF01472">
    <property type="entry name" value="PUA"/>
    <property type="match status" value="1"/>
</dbReference>
<dbReference type="FunFam" id="3.40.1160.10:FF:000018">
    <property type="entry name" value="Glutamate 5-kinase"/>
    <property type="match status" value="1"/>
</dbReference>
<keyword evidence="1 8" id="KW-0963">Cytoplasm</keyword>
<dbReference type="SUPFAM" id="SSF88697">
    <property type="entry name" value="PUA domain-like"/>
    <property type="match status" value="1"/>
</dbReference>
<evidence type="ECO:0000256" key="8">
    <source>
        <dbReference type="HAMAP-Rule" id="MF_00456"/>
    </source>
</evidence>
<protein>
    <recommendedName>
        <fullName evidence="8">Glutamate 5-kinase</fullName>
        <ecNumber evidence="8">2.7.2.11</ecNumber>
    </recommendedName>
    <alternativeName>
        <fullName evidence="8">Gamma-glutamyl kinase</fullName>
        <shortName evidence="8">GK</shortName>
    </alternativeName>
</protein>
<reference evidence="10 11" key="1">
    <citation type="journal article" date="2012" name="J. Bacteriol.">
        <title>Genome sequence of proteorhodopsin-containing sea ice bacterium Glaciecola punicea ACAM 611T.</title>
        <authorList>
            <person name="Qin Q.-L."/>
            <person name="Xie B.-B."/>
            <person name="Shu Y.-L."/>
            <person name="Rong J.-C."/>
            <person name="Zhao D.-L."/>
            <person name="Zhang X.-Y."/>
            <person name="Chen X.-L."/>
            <person name="Zhou B.-C."/>
            <person name="Zhanga Y.-Z."/>
        </authorList>
    </citation>
    <scope>NUCLEOTIDE SEQUENCE [LARGE SCALE GENOMIC DNA]</scope>
    <source>
        <strain evidence="10 11">ACAM 611</strain>
    </source>
</reference>
<keyword evidence="2 8" id="KW-0028">Amino-acid biosynthesis</keyword>
<evidence type="ECO:0000256" key="3">
    <source>
        <dbReference type="ARBA" id="ARBA00022650"/>
    </source>
</evidence>
<keyword evidence="7 8" id="KW-0067">ATP-binding</keyword>
<dbReference type="PIRSF" id="PIRSF000729">
    <property type="entry name" value="GK"/>
    <property type="match status" value="1"/>
</dbReference>
<dbReference type="PANTHER" id="PTHR43654:SF1">
    <property type="entry name" value="ISOPENTENYL PHOSPHATE KINASE"/>
    <property type="match status" value="1"/>
</dbReference>
<accession>H5TAM1</accession>
<dbReference type="PROSITE" id="PS00902">
    <property type="entry name" value="GLUTAMATE_5_KINASE"/>
    <property type="match status" value="1"/>
</dbReference>
<evidence type="ECO:0000256" key="5">
    <source>
        <dbReference type="ARBA" id="ARBA00022741"/>
    </source>
</evidence>
<dbReference type="GO" id="GO:0005524">
    <property type="term" value="F:ATP binding"/>
    <property type="evidence" value="ECO:0007669"/>
    <property type="project" value="UniProtKB-KW"/>
</dbReference>
<comment type="pathway">
    <text evidence="8">Amino-acid biosynthesis; L-proline biosynthesis; L-glutamate 5-semialdehyde from L-glutamate: step 1/2.</text>
</comment>
<dbReference type="Proteomes" id="UP000053586">
    <property type="component" value="Unassembled WGS sequence"/>
</dbReference>
<evidence type="ECO:0000313" key="11">
    <source>
        <dbReference type="Proteomes" id="UP000053586"/>
    </source>
</evidence>
<feature type="binding site" evidence="8">
    <location>
        <position position="170"/>
    </location>
    <ligand>
        <name>substrate</name>
    </ligand>
</feature>
<keyword evidence="4 8" id="KW-0808">Transferase</keyword>
<feature type="binding site" evidence="8">
    <location>
        <position position="34"/>
    </location>
    <ligand>
        <name>ATP</name>
        <dbReference type="ChEBI" id="CHEBI:30616"/>
    </ligand>
</feature>
<dbReference type="PROSITE" id="PS50890">
    <property type="entry name" value="PUA"/>
    <property type="match status" value="1"/>
</dbReference>
<dbReference type="InterPro" id="IPR001048">
    <property type="entry name" value="Asp/Glu/Uridylate_kinase"/>
</dbReference>
<feature type="domain" description="PUA" evidence="9">
    <location>
        <begin position="310"/>
        <end position="392"/>
    </location>
</feature>
<dbReference type="STRING" id="56804.BAE46_06080"/>
<comment type="subcellular location">
    <subcellularLocation>
        <location evidence="8">Cytoplasm</location>
    </subcellularLocation>
</comment>
<evidence type="ECO:0000256" key="7">
    <source>
        <dbReference type="ARBA" id="ARBA00022840"/>
    </source>
</evidence>
<dbReference type="AlphaFoldDB" id="H5TAM1"/>
<dbReference type="GO" id="GO:0055129">
    <property type="term" value="P:L-proline biosynthetic process"/>
    <property type="evidence" value="ECO:0007669"/>
    <property type="project" value="UniProtKB-UniRule"/>
</dbReference>
<comment type="caution">
    <text evidence="10">The sequence shown here is derived from an EMBL/GenBank/DDBJ whole genome shotgun (WGS) entry which is preliminary data.</text>
</comment>
<dbReference type="CDD" id="cd21157">
    <property type="entry name" value="PUA_G5K"/>
    <property type="match status" value="1"/>
</dbReference>
<evidence type="ECO:0000313" key="10">
    <source>
        <dbReference type="EMBL" id="GAB55348.1"/>
    </source>
</evidence>
<evidence type="ECO:0000256" key="4">
    <source>
        <dbReference type="ARBA" id="ARBA00022679"/>
    </source>
</evidence>
<dbReference type="NCBIfam" id="TIGR01027">
    <property type="entry name" value="proB"/>
    <property type="match status" value="1"/>
</dbReference>
<comment type="function">
    <text evidence="8">Catalyzes the transfer of a phosphate group to glutamate to form L-glutamate 5-phosphate.</text>
</comment>
<dbReference type="InterPro" id="IPR041739">
    <property type="entry name" value="G5K_ProB"/>
</dbReference>
<dbReference type="InterPro" id="IPR001057">
    <property type="entry name" value="Glu/AcGlu_kinase"/>
</dbReference>
<dbReference type="GO" id="GO:0004349">
    <property type="term" value="F:glutamate 5-kinase activity"/>
    <property type="evidence" value="ECO:0007669"/>
    <property type="project" value="UniProtKB-UniRule"/>
</dbReference>
<dbReference type="EMBL" id="BAET01000012">
    <property type="protein sequence ID" value="GAB55348.1"/>
    <property type="molecule type" value="Genomic_DNA"/>
</dbReference>
<dbReference type="GO" id="GO:0005829">
    <property type="term" value="C:cytosol"/>
    <property type="evidence" value="ECO:0007669"/>
    <property type="project" value="TreeGrafter"/>
</dbReference>
<dbReference type="InterPro" id="IPR005715">
    <property type="entry name" value="Glu_5kinase/COase_Synthase"/>
</dbReference>
<dbReference type="Pfam" id="PF00696">
    <property type="entry name" value="AA_kinase"/>
    <property type="match status" value="1"/>
</dbReference>
<name>H5TAM1_9ALTE</name>
<dbReference type="GO" id="GO:0003723">
    <property type="term" value="F:RNA binding"/>
    <property type="evidence" value="ECO:0007669"/>
    <property type="project" value="InterPro"/>
</dbReference>
<dbReference type="PRINTS" id="PR00474">
    <property type="entry name" value="GLU5KINASE"/>
</dbReference>
<evidence type="ECO:0000256" key="1">
    <source>
        <dbReference type="ARBA" id="ARBA00022490"/>
    </source>
</evidence>
<keyword evidence="3 8" id="KW-0641">Proline biosynthesis</keyword>
<comment type="catalytic activity">
    <reaction evidence="8">
        <text>L-glutamate + ATP = L-glutamyl 5-phosphate + ADP</text>
        <dbReference type="Rhea" id="RHEA:14877"/>
        <dbReference type="ChEBI" id="CHEBI:29985"/>
        <dbReference type="ChEBI" id="CHEBI:30616"/>
        <dbReference type="ChEBI" id="CHEBI:58274"/>
        <dbReference type="ChEBI" id="CHEBI:456216"/>
        <dbReference type="EC" id="2.7.2.11"/>
    </reaction>
</comment>
<dbReference type="Gene3D" id="3.40.1160.10">
    <property type="entry name" value="Acetylglutamate kinase-like"/>
    <property type="match status" value="1"/>
</dbReference>
<proteinExistence type="inferred from homology"/>
<feature type="binding site" evidence="8">
    <location>
        <begin position="202"/>
        <end position="203"/>
    </location>
    <ligand>
        <name>ATP</name>
        <dbReference type="ChEBI" id="CHEBI:30616"/>
    </ligand>
</feature>
<feature type="binding site" evidence="8">
    <location>
        <position position="74"/>
    </location>
    <ligand>
        <name>substrate</name>
    </ligand>
</feature>
<keyword evidence="6 8" id="KW-0418">Kinase</keyword>
<dbReference type="PANTHER" id="PTHR43654">
    <property type="entry name" value="GLUTAMATE 5-KINASE"/>
    <property type="match status" value="1"/>
</dbReference>
<evidence type="ECO:0000259" key="9">
    <source>
        <dbReference type="SMART" id="SM00359"/>
    </source>
</evidence>
<comment type="similarity">
    <text evidence="8">Belongs to the glutamate 5-kinase family.</text>
</comment>
<dbReference type="UniPathway" id="UPA00098">
    <property type="reaction ID" value="UER00359"/>
</dbReference>
<organism evidence="10 11">
    <name type="scientific">Glaciecola punicea ACAM 611</name>
    <dbReference type="NCBI Taxonomy" id="1121923"/>
    <lineage>
        <taxon>Bacteria</taxon>
        <taxon>Pseudomonadati</taxon>
        <taxon>Pseudomonadota</taxon>
        <taxon>Gammaproteobacteria</taxon>
        <taxon>Alteromonadales</taxon>
        <taxon>Alteromonadaceae</taxon>
        <taxon>Glaciecola</taxon>
    </lineage>
</organism>
<dbReference type="CDD" id="cd04242">
    <property type="entry name" value="AAK_G5K_ProB"/>
    <property type="match status" value="1"/>
</dbReference>
<dbReference type="eggNOG" id="COG0263">
    <property type="taxonomic scope" value="Bacteria"/>
</dbReference>
<evidence type="ECO:0000256" key="6">
    <source>
        <dbReference type="ARBA" id="ARBA00022777"/>
    </source>
</evidence>
<dbReference type="InterPro" id="IPR019797">
    <property type="entry name" value="Glutamate_5-kinase_CS"/>
</dbReference>
<dbReference type="InterPro" id="IPR002478">
    <property type="entry name" value="PUA"/>
</dbReference>
<dbReference type="EC" id="2.7.2.11" evidence="8"/>
<reference evidence="10 11" key="2">
    <citation type="journal article" date="2017" name="Antonie Van Leeuwenhoek">
        <title>Rhizobium rhizosphaerae sp. nov., a novel species isolated from rice rhizosphere.</title>
        <authorList>
            <person name="Zhao J.J."/>
            <person name="Zhang J."/>
            <person name="Zhang R.J."/>
            <person name="Zhang C.W."/>
            <person name="Yin H.Q."/>
            <person name="Zhang X.X."/>
        </authorList>
    </citation>
    <scope>NUCLEOTIDE SEQUENCE [LARGE SCALE GENOMIC DNA]</scope>
    <source>
        <strain evidence="10 11">ACAM 611</strain>
    </source>
</reference>
<keyword evidence="5 8" id="KW-0547">Nucleotide-binding</keyword>
<gene>
    <name evidence="8 10" type="primary">proB</name>
    <name evidence="10" type="ORF">GPUN_1224</name>
</gene>
<dbReference type="SMART" id="SM00359">
    <property type="entry name" value="PUA"/>
    <property type="match status" value="1"/>
</dbReference>
<feature type="binding site" evidence="8">
    <location>
        <begin position="244"/>
        <end position="250"/>
    </location>
    <ligand>
        <name>ATP</name>
        <dbReference type="ChEBI" id="CHEBI:30616"/>
    </ligand>
</feature>
<dbReference type="FunFam" id="2.30.130.10:FF:000007">
    <property type="entry name" value="Glutamate 5-kinase"/>
    <property type="match status" value="1"/>
</dbReference>
<feature type="binding site" evidence="8">
    <location>
        <position position="182"/>
    </location>
    <ligand>
        <name>substrate</name>
    </ligand>
</feature>
<sequence>MTSYLARMTHSSQEYPHPSSSVSHIAPWQRAVIKVGSALVSPHGNGCSTQYLRAISDFIVASISQGKEVIVVSSGSIAAARGSIKTGLKPSIAEKQAMAAIGQMRMMANWAALFAPLPANEHSHKASAINCAQILVTVEDLADRKRFINIKSTLETLLINKIIPIVNENDTVAVDEIKVGDNDNLAAHTAIAAQADCLIICTDVDGLFTANPRTSPSAQLIKHLSVIDANVMALAGGAGSAVGTGGMITKLQAAQKCTQSGIQTILINGTKASSFIALANNQCSGTIFMPHAKPKRARQDWLAHTSKVKGKVFIDAGAAKALFNTGASLLAAGVVGTQGVFSAGDSIEIVHADHTCAKGLVNYSSTELTRILGRPSSQIKAVLGYCESEAVVHRDNLVLSALDA</sequence>